<dbReference type="Proteomes" id="UP000607653">
    <property type="component" value="Unassembled WGS sequence"/>
</dbReference>
<evidence type="ECO:0000313" key="3">
    <source>
        <dbReference type="Proteomes" id="UP000607653"/>
    </source>
</evidence>
<feature type="compositionally biased region" description="Basic and acidic residues" evidence="1">
    <location>
        <begin position="97"/>
        <end position="110"/>
    </location>
</feature>
<keyword evidence="3" id="KW-1185">Reference proteome</keyword>
<accession>A0A822XKM4</accession>
<name>A0A822XKM4_NELNU</name>
<proteinExistence type="predicted"/>
<organism evidence="2 3">
    <name type="scientific">Nelumbo nucifera</name>
    <name type="common">Sacred lotus</name>
    <dbReference type="NCBI Taxonomy" id="4432"/>
    <lineage>
        <taxon>Eukaryota</taxon>
        <taxon>Viridiplantae</taxon>
        <taxon>Streptophyta</taxon>
        <taxon>Embryophyta</taxon>
        <taxon>Tracheophyta</taxon>
        <taxon>Spermatophyta</taxon>
        <taxon>Magnoliopsida</taxon>
        <taxon>Proteales</taxon>
        <taxon>Nelumbonaceae</taxon>
        <taxon>Nelumbo</taxon>
    </lineage>
</organism>
<protein>
    <submittedName>
        <fullName evidence="2">Uncharacterized protein</fullName>
    </submittedName>
</protein>
<evidence type="ECO:0000313" key="2">
    <source>
        <dbReference type="EMBL" id="DAD19639.1"/>
    </source>
</evidence>
<dbReference type="EMBL" id="DUZY01000001">
    <property type="protein sequence ID" value="DAD19639.1"/>
    <property type="molecule type" value="Genomic_DNA"/>
</dbReference>
<reference evidence="2 3" key="1">
    <citation type="journal article" date="2020" name="Mol. Biol. Evol.">
        <title>Distinct Expression and Methylation Patterns for Genes with Different Fates following a Single Whole-Genome Duplication in Flowering Plants.</title>
        <authorList>
            <person name="Shi T."/>
            <person name="Rahmani R.S."/>
            <person name="Gugger P.F."/>
            <person name="Wang M."/>
            <person name="Li H."/>
            <person name="Zhang Y."/>
            <person name="Li Z."/>
            <person name="Wang Q."/>
            <person name="Van de Peer Y."/>
            <person name="Marchal K."/>
            <person name="Chen J."/>
        </authorList>
    </citation>
    <scope>NUCLEOTIDE SEQUENCE [LARGE SCALE GENOMIC DNA]</scope>
    <source>
        <tissue evidence="2">Leaf</tissue>
    </source>
</reference>
<dbReference type="AlphaFoldDB" id="A0A822XKM4"/>
<feature type="region of interest" description="Disordered" evidence="1">
    <location>
        <begin position="82"/>
        <end position="110"/>
    </location>
</feature>
<comment type="caution">
    <text evidence="2">The sequence shown here is derived from an EMBL/GenBank/DDBJ whole genome shotgun (WGS) entry which is preliminary data.</text>
</comment>
<evidence type="ECO:0000256" key="1">
    <source>
        <dbReference type="SAM" id="MobiDB-lite"/>
    </source>
</evidence>
<gene>
    <name evidence="2" type="ORF">HUJ06_021102</name>
</gene>
<sequence length="110" mass="12144">MDITVDYMTKEIGEMLAMKAGEGEKPIEKEVEVLLGKLSSSIMEDSNGPSDYDLWLKVDVSKEDAKTLNKIRGEIVNKTVHGEKTGNLQKMAGELDSESKNKKAEGVELQ</sequence>